<organism evidence="1 2">
    <name type="scientific">Brassica napus</name>
    <name type="common">Rape</name>
    <dbReference type="NCBI Taxonomy" id="3708"/>
    <lineage>
        <taxon>Eukaryota</taxon>
        <taxon>Viridiplantae</taxon>
        <taxon>Streptophyta</taxon>
        <taxon>Embryophyta</taxon>
        <taxon>Tracheophyta</taxon>
        <taxon>Spermatophyta</taxon>
        <taxon>Magnoliopsida</taxon>
        <taxon>eudicotyledons</taxon>
        <taxon>Gunneridae</taxon>
        <taxon>Pentapetalae</taxon>
        <taxon>rosids</taxon>
        <taxon>malvids</taxon>
        <taxon>Brassicales</taxon>
        <taxon>Brassicaceae</taxon>
        <taxon>Brassiceae</taxon>
        <taxon>Brassica</taxon>
    </lineage>
</organism>
<feature type="non-terminal residue" evidence="1">
    <location>
        <position position="1"/>
    </location>
</feature>
<dbReference type="EMBL" id="JAGKQM010000006">
    <property type="protein sequence ID" value="KAH0921393.1"/>
    <property type="molecule type" value="Genomic_DNA"/>
</dbReference>
<name>A0ABQ8CWI7_BRANA</name>
<evidence type="ECO:0000313" key="2">
    <source>
        <dbReference type="Proteomes" id="UP000824890"/>
    </source>
</evidence>
<proteinExistence type="predicted"/>
<evidence type="ECO:0000313" key="1">
    <source>
        <dbReference type="EMBL" id="KAH0921393.1"/>
    </source>
</evidence>
<keyword evidence="2" id="KW-1185">Reference proteome</keyword>
<comment type="caution">
    <text evidence="1">The sequence shown here is derived from an EMBL/GenBank/DDBJ whole genome shotgun (WGS) entry which is preliminary data.</text>
</comment>
<dbReference type="Proteomes" id="UP000824890">
    <property type="component" value="Unassembled WGS sequence"/>
</dbReference>
<gene>
    <name evidence="1" type="ORF">HID58_021411</name>
</gene>
<protein>
    <submittedName>
        <fullName evidence="1">Uncharacterized protein</fullName>
    </submittedName>
</protein>
<accession>A0ABQ8CWI7</accession>
<sequence>PGFAYSSSFLYLHRIQIHIPSAFWDFRATNPTLTEQNARDVESMRKTALDMIHLMNENFVLLISQLTHTSKKTNSMLFFSAMELPSQRWNITCLFCIAEHTSLKLSKLSFNFQHRMQKPFVQLFAQLASGLIASSACELLSSLTSAIDDSNTGTEEETEHEEQTL</sequence>
<reference evidence="1 2" key="1">
    <citation type="submission" date="2021-05" db="EMBL/GenBank/DDBJ databases">
        <title>Genome Assembly of Synthetic Allotetraploid Brassica napus Reveals Homoeologous Exchanges between Subgenomes.</title>
        <authorList>
            <person name="Davis J.T."/>
        </authorList>
    </citation>
    <scope>NUCLEOTIDE SEQUENCE [LARGE SCALE GENOMIC DNA]</scope>
    <source>
        <strain evidence="2">cv. Da-Ae</strain>
        <tissue evidence="1">Seedling</tissue>
    </source>
</reference>